<keyword evidence="2" id="KW-0808">Transferase</keyword>
<dbReference type="PANTHER" id="PTHR21310:SF37">
    <property type="entry name" value="AMINOGLYCOSIDE PHOSPHOTRANSFERASE DOMAIN-CONTAINING PROTEIN"/>
    <property type="match status" value="1"/>
</dbReference>
<dbReference type="Pfam" id="PF01636">
    <property type="entry name" value="APH"/>
    <property type="match status" value="1"/>
</dbReference>
<evidence type="ECO:0000259" key="1">
    <source>
        <dbReference type="Pfam" id="PF01636"/>
    </source>
</evidence>
<dbReference type="PANTHER" id="PTHR21310">
    <property type="entry name" value="AMINOGLYCOSIDE PHOSPHOTRANSFERASE-RELATED-RELATED"/>
    <property type="match status" value="1"/>
</dbReference>
<accession>A0A3G1IHK9</accession>
<protein>
    <submittedName>
        <fullName evidence="2">Putative phosphotransferase</fullName>
    </submittedName>
</protein>
<gene>
    <name evidence="2" type="primary">pvR2</name>
</gene>
<evidence type="ECO:0000313" key="2">
    <source>
        <dbReference type="EMBL" id="ASK38719.1"/>
    </source>
</evidence>
<organism evidence="2">
    <name type="scientific">Paecilomyces divaricatus</name>
    <name type="common">Penicillium divaricatum</name>
    <dbReference type="NCBI Taxonomy" id="644132"/>
    <lineage>
        <taxon>Eukaryota</taxon>
        <taxon>Fungi</taxon>
        <taxon>Dikarya</taxon>
        <taxon>Ascomycota</taxon>
        <taxon>Pezizomycotina</taxon>
        <taxon>Eurotiomycetes</taxon>
        <taxon>Eurotiomycetidae</taxon>
        <taxon>Eurotiales</taxon>
        <taxon>Thermoascaceae</taxon>
        <taxon>Paecilomyces</taxon>
    </lineage>
</organism>
<dbReference type="SUPFAM" id="SSF56112">
    <property type="entry name" value="Protein kinase-like (PK-like)"/>
    <property type="match status" value="1"/>
</dbReference>
<reference evidence="2" key="1">
    <citation type="journal article" date="2017" name="Chem. Commun. (Camb.)">
        <title>Genetic and chemical characterisation of the cornexistin pathway provides further insight into maleidride biosynthesis.</title>
        <authorList>
            <person name="Williams K."/>
            <person name="Szwalbe A.J."/>
            <person name="Dickson C."/>
            <person name="Desson T.R."/>
            <person name="Mulholland N.P."/>
            <person name="Vincent J.L."/>
            <person name="Clough J.M."/>
            <person name="Bailey A.M."/>
            <person name="Butts C.P."/>
            <person name="Willis C.L."/>
            <person name="Simpson T.J."/>
            <person name="Cox R.J."/>
        </authorList>
    </citation>
    <scope>NUCLEOTIDE SEQUENCE</scope>
</reference>
<dbReference type="Gene3D" id="3.90.1200.10">
    <property type="match status" value="1"/>
</dbReference>
<dbReference type="InterPro" id="IPR051678">
    <property type="entry name" value="AGP_Transferase"/>
</dbReference>
<proteinExistence type="predicted"/>
<feature type="domain" description="Aminoglycoside phosphotransferase" evidence="1">
    <location>
        <begin position="48"/>
        <end position="309"/>
    </location>
</feature>
<dbReference type="GO" id="GO:0016740">
    <property type="term" value="F:transferase activity"/>
    <property type="evidence" value="ECO:0007669"/>
    <property type="project" value="UniProtKB-KW"/>
</dbReference>
<dbReference type="InterPro" id="IPR002575">
    <property type="entry name" value="Aminoglycoside_PTrfase"/>
</dbReference>
<dbReference type="EMBL" id="MF197864">
    <property type="protein sequence ID" value="ASK38719.1"/>
    <property type="molecule type" value="Genomic_DNA"/>
</dbReference>
<dbReference type="InterPro" id="IPR011009">
    <property type="entry name" value="Kinase-like_dom_sf"/>
</dbReference>
<name>A0A3G1IHK9_PAEDI</name>
<dbReference type="AlphaFoldDB" id="A0A3G1IHK9"/>
<sequence length="455" mass="52453">MYPDDEARKRVDTMYIVWTRNLKQCLTERLAAMLAAKHRGGIPIEAVAYRDGAYNRCYRMTFREGPDAIVRLPILGKVALRREKVNDELCIMGYITRNTSIPLPKVLGSGICAVGPYMVMNFAEGSPLGDYLSAPLPDRTRVAVLEPEISISKLKTAYREMARVLLELSRSRFSRIGAPTQNTDGAWSVYKRPLTYNINELLTYANFPPQDLHKGPFSTANEYFLALAEDHLQHLRTQRNDAVDDEADCKKKYVARCLFRNIARNFSTAYNNGPFSLFCDDLRPSNVLVDSDLHITSVIDWEYCYAAPLEFTYCSPWWLLLAHPDSWENGFNDFFTQYMPRQKIFLEVLRECEDEAAARSAVVDSPRLSEHMEQSIHNGSFWFCLAARSSFSFDDIYWEFIDQRYYGEFTSVEDRMALLSEEERAELGGLYHLKMEQEAERKLDEHRTLDEILAS</sequence>